<proteinExistence type="predicted"/>
<dbReference type="EMBL" id="JBHTLY010000005">
    <property type="protein sequence ID" value="MFD1202452.1"/>
    <property type="molecule type" value="Genomic_DNA"/>
</dbReference>
<feature type="transmembrane region" description="Helical" evidence="7">
    <location>
        <begin position="273"/>
        <end position="293"/>
    </location>
</feature>
<evidence type="ECO:0000256" key="1">
    <source>
        <dbReference type="ARBA" id="ARBA00004651"/>
    </source>
</evidence>
<organism evidence="9 10">
    <name type="scientific">Leucobacter albus</name>
    <dbReference type="NCBI Taxonomy" id="272210"/>
    <lineage>
        <taxon>Bacteria</taxon>
        <taxon>Bacillati</taxon>
        <taxon>Actinomycetota</taxon>
        <taxon>Actinomycetes</taxon>
        <taxon>Micrococcales</taxon>
        <taxon>Microbacteriaceae</taxon>
        <taxon>Leucobacter</taxon>
    </lineage>
</organism>
<evidence type="ECO:0000256" key="3">
    <source>
        <dbReference type="ARBA" id="ARBA00022475"/>
    </source>
</evidence>
<dbReference type="PANTHER" id="PTHR43045:SF1">
    <property type="entry name" value="SHIKIMATE TRANSPORTER"/>
    <property type="match status" value="1"/>
</dbReference>
<feature type="transmembrane region" description="Helical" evidence="7">
    <location>
        <begin position="81"/>
        <end position="99"/>
    </location>
</feature>
<feature type="domain" description="Major facilitator superfamily (MFS) profile" evidence="8">
    <location>
        <begin position="8"/>
        <end position="412"/>
    </location>
</feature>
<dbReference type="PANTHER" id="PTHR43045">
    <property type="entry name" value="SHIKIMATE TRANSPORTER"/>
    <property type="match status" value="1"/>
</dbReference>
<evidence type="ECO:0000313" key="10">
    <source>
        <dbReference type="Proteomes" id="UP001597181"/>
    </source>
</evidence>
<dbReference type="SUPFAM" id="SSF103473">
    <property type="entry name" value="MFS general substrate transporter"/>
    <property type="match status" value="1"/>
</dbReference>
<accession>A0ABW3TSS4</accession>
<evidence type="ECO:0000256" key="2">
    <source>
        <dbReference type="ARBA" id="ARBA00022448"/>
    </source>
</evidence>
<dbReference type="Gene3D" id="1.20.1250.20">
    <property type="entry name" value="MFS general substrate transporter like domains"/>
    <property type="match status" value="2"/>
</dbReference>
<evidence type="ECO:0000256" key="6">
    <source>
        <dbReference type="ARBA" id="ARBA00023136"/>
    </source>
</evidence>
<keyword evidence="6 7" id="KW-0472">Membrane</keyword>
<evidence type="ECO:0000256" key="4">
    <source>
        <dbReference type="ARBA" id="ARBA00022692"/>
    </source>
</evidence>
<keyword evidence="5 7" id="KW-1133">Transmembrane helix</keyword>
<feature type="transmembrane region" description="Helical" evidence="7">
    <location>
        <begin position="145"/>
        <end position="168"/>
    </location>
</feature>
<evidence type="ECO:0000256" key="7">
    <source>
        <dbReference type="SAM" id="Phobius"/>
    </source>
</evidence>
<dbReference type="Pfam" id="PF00083">
    <property type="entry name" value="Sugar_tr"/>
    <property type="match status" value="1"/>
</dbReference>
<dbReference type="InterPro" id="IPR020846">
    <property type="entry name" value="MFS_dom"/>
</dbReference>
<reference evidence="10" key="1">
    <citation type="journal article" date="2019" name="Int. J. Syst. Evol. Microbiol.">
        <title>The Global Catalogue of Microorganisms (GCM) 10K type strain sequencing project: providing services to taxonomists for standard genome sequencing and annotation.</title>
        <authorList>
            <consortium name="The Broad Institute Genomics Platform"/>
            <consortium name="The Broad Institute Genome Sequencing Center for Infectious Disease"/>
            <person name="Wu L."/>
            <person name="Ma J."/>
        </authorList>
    </citation>
    <scope>NUCLEOTIDE SEQUENCE [LARGE SCALE GENOMIC DNA]</scope>
    <source>
        <strain evidence="10">CCUG 50213</strain>
    </source>
</reference>
<feature type="transmembrane region" description="Helical" evidence="7">
    <location>
        <begin position="391"/>
        <end position="411"/>
    </location>
</feature>
<name>A0ABW3TSS4_9MICO</name>
<feature type="transmembrane region" description="Helical" evidence="7">
    <location>
        <begin position="20"/>
        <end position="39"/>
    </location>
</feature>
<feature type="transmembrane region" description="Helical" evidence="7">
    <location>
        <begin position="325"/>
        <end position="345"/>
    </location>
</feature>
<gene>
    <name evidence="9" type="ORF">ACFQ3U_11160</name>
</gene>
<comment type="caution">
    <text evidence="9">The sequence shown here is derived from an EMBL/GenBank/DDBJ whole genome shotgun (WGS) entry which is preliminary data.</text>
</comment>
<comment type="subcellular location">
    <subcellularLocation>
        <location evidence="1">Cell membrane</location>
        <topology evidence="1">Multi-pass membrane protein</topology>
    </subcellularLocation>
</comment>
<dbReference type="InterPro" id="IPR036259">
    <property type="entry name" value="MFS_trans_sf"/>
</dbReference>
<evidence type="ECO:0000259" key="8">
    <source>
        <dbReference type="PROSITE" id="PS50850"/>
    </source>
</evidence>
<dbReference type="RefSeq" id="WP_343960417.1">
    <property type="nucleotide sequence ID" value="NZ_BAAAKZ010000008.1"/>
</dbReference>
<feature type="transmembrane region" description="Helical" evidence="7">
    <location>
        <begin position="366"/>
        <end position="385"/>
    </location>
</feature>
<feature type="transmembrane region" description="Helical" evidence="7">
    <location>
        <begin position="105"/>
        <end position="124"/>
    </location>
</feature>
<evidence type="ECO:0000256" key="5">
    <source>
        <dbReference type="ARBA" id="ARBA00022989"/>
    </source>
</evidence>
<protein>
    <submittedName>
        <fullName evidence="9">MFS transporter</fullName>
    </submittedName>
</protein>
<sequence>MNRNLTRATLGAFLGSSIEWYDFFIYGTASALIFNRVFFHDLDPALGTLFSLLTFAVGFLARPLGAVIFGHIGDRYGRRVAFTWSLLIMGAATVAVGLLPDATQIGSMAAVFLVALRIVQGIGVGGEWGGSVLVVTENAPLRWRAFFGVAPQLGSPVGTIMANGAFILVAMLPEEDMLSWGWRIPFLVSALLIVVGYVIRRTVEETEDFTSATAEGGSTDFPIKEAIVSAWGRILLVAGSRILELTGFTVATVFLVGYVTTTLGGEATNVTSAVLWGGVAELIVLPIYAVIMLKYRPKSLIYWAVGLGILYVTPFFMLVNINEAWSITLAMIIWFPIISLPFAAYPTLFAELFDERIRYSGMSLGFNLVGIFSGFAPAIVSGLYIATGSWWAIAGFLAAGMLVTLVCVLLMQTPYIQAGVERDRARLDRNRAAAEPAPAVSQ</sequence>
<feature type="transmembrane region" description="Helical" evidence="7">
    <location>
        <begin position="45"/>
        <end position="69"/>
    </location>
</feature>
<feature type="transmembrane region" description="Helical" evidence="7">
    <location>
        <begin position="180"/>
        <end position="199"/>
    </location>
</feature>
<keyword evidence="3" id="KW-1003">Cell membrane</keyword>
<dbReference type="PROSITE" id="PS50850">
    <property type="entry name" value="MFS"/>
    <property type="match status" value="1"/>
</dbReference>
<keyword evidence="4 7" id="KW-0812">Transmembrane</keyword>
<evidence type="ECO:0000313" key="9">
    <source>
        <dbReference type="EMBL" id="MFD1202452.1"/>
    </source>
</evidence>
<feature type="transmembrane region" description="Helical" evidence="7">
    <location>
        <begin position="242"/>
        <end position="261"/>
    </location>
</feature>
<feature type="transmembrane region" description="Helical" evidence="7">
    <location>
        <begin position="300"/>
        <end position="319"/>
    </location>
</feature>
<keyword evidence="10" id="KW-1185">Reference proteome</keyword>
<keyword evidence="2" id="KW-0813">Transport</keyword>
<dbReference type="InterPro" id="IPR005828">
    <property type="entry name" value="MFS_sugar_transport-like"/>
</dbReference>
<dbReference type="Proteomes" id="UP001597181">
    <property type="component" value="Unassembled WGS sequence"/>
</dbReference>